<keyword evidence="4" id="KW-0808">Transferase</keyword>
<organism evidence="4 5">
    <name type="scientific">Flammeovirga pectinis</name>
    <dbReference type="NCBI Taxonomy" id="2494373"/>
    <lineage>
        <taxon>Bacteria</taxon>
        <taxon>Pseudomonadati</taxon>
        <taxon>Bacteroidota</taxon>
        <taxon>Cytophagia</taxon>
        <taxon>Cytophagales</taxon>
        <taxon>Flammeovirgaceae</taxon>
        <taxon>Flammeovirga</taxon>
    </lineage>
</organism>
<gene>
    <name evidence="4" type="ORF">EI427_07380</name>
</gene>
<name>A0A3Q9FQ96_9BACT</name>
<dbReference type="GO" id="GO:0004672">
    <property type="term" value="F:protein kinase activity"/>
    <property type="evidence" value="ECO:0007669"/>
    <property type="project" value="InterPro"/>
</dbReference>
<dbReference type="Gene3D" id="1.10.510.10">
    <property type="entry name" value="Transferase(Phosphotransferase) domain 1"/>
    <property type="match status" value="1"/>
</dbReference>
<reference evidence="4 5" key="1">
    <citation type="submission" date="2018-12" db="EMBL/GenBank/DDBJ databases">
        <title>Flammeovirga pectinis sp. nov., isolated from the gut of the Korean scallop, Patinopecten yessoensis.</title>
        <authorList>
            <person name="Bae J.-W."/>
            <person name="Jeong Y.-S."/>
            <person name="Kang W."/>
        </authorList>
    </citation>
    <scope>NUCLEOTIDE SEQUENCE [LARGE SCALE GENOMIC DNA]</scope>
    <source>
        <strain evidence="4 5">L12M1</strain>
    </source>
</reference>
<dbReference type="RefSeq" id="WP_126613216.1">
    <property type="nucleotide sequence ID" value="NZ_CP034562.1"/>
</dbReference>
<dbReference type="CDD" id="cd05121">
    <property type="entry name" value="ABC1_ADCK3-like"/>
    <property type="match status" value="1"/>
</dbReference>
<proteinExistence type="inferred from homology"/>
<dbReference type="EMBL" id="CP034562">
    <property type="protein sequence ID" value="AZQ62067.1"/>
    <property type="molecule type" value="Genomic_DNA"/>
</dbReference>
<protein>
    <submittedName>
        <fullName evidence="4">AarF/ABC1/UbiB kinase family protein</fullName>
    </submittedName>
</protein>
<evidence type="ECO:0000256" key="1">
    <source>
        <dbReference type="ARBA" id="ARBA00009670"/>
    </source>
</evidence>
<dbReference type="Proteomes" id="UP000267268">
    <property type="component" value="Chromosome 1"/>
</dbReference>
<keyword evidence="2" id="KW-0812">Transmembrane</keyword>
<dbReference type="InterPro" id="IPR050154">
    <property type="entry name" value="UbiB_kinase"/>
</dbReference>
<feature type="transmembrane region" description="Helical" evidence="2">
    <location>
        <begin position="528"/>
        <end position="550"/>
    </location>
</feature>
<accession>A0A3Q9FQ96</accession>
<dbReference type="PANTHER" id="PTHR10566">
    <property type="entry name" value="CHAPERONE-ACTIVITY OF BC1 COMPLEX CABC1 -RELATED"/>
    <property type="match status" value="1"/>
</dbReference>
<dbReference type="InterPro" id="IPR004147">
    <property type="entry name" value="ABC1_dom"/>
</dbReference>
<keyword evidence="2" id="KW-0472">Membrane</keyword>
<dbReference type="GO" id="GO:0005524">
    <property type="term" value="F:ATP binding"/>
    <property type="evidence" value="ECO:0007669"/>
    <property type="project" value="InterPro"/>
</dbReference>
<keyword evidence="2" id="KW-1133">Transmembrane helix</keyword>
<dbReference type="OrthoDB" id="9795390at2"/>
<dbReference type="KEGG" id="fll:EI427_07380"/>
<dbReference type="AlphaFoldDB" id="A0A3Q9FQ96"/>
<dbReference type="SUPFAM" id="SSF56112">
    <property type="entry name" value="Protein kinase-like (PK-like)"/>
    <property type="match status" value="1"/>
</dbReference>
<feature type="transmembrane region" description="Helical" evidence="2">
    <location>
        <begin position="501"/>
        <end position="522"/>
    </location>
</feature>
<keyword evidence="5" id="KW-1185">Reference proteome</keyword>
<feature type="domain" description="Protein kinase" evidence="3">
    <location>
        <begin position="125"/>
        <end position="438"/>
    </location>
</feature>
<dbReference type="Pfam" id="PF03109">
    <property type="entry name" value="ABC1"/>
    <property type="match status" value="1"/>
</dbReference>
<dbReference type="PROSITE" id="PS50011">
    <property type="entry name" value="PROTEIN_KINASE_DOM"/>
    <property type="match status" value="1"/>
</dbReference>
<dbReference type="InterPro" id="IPR000719">
    <property type="entry name" value="Prot_kinase_dom"/>
</dbReference>
<comment type="similarity">
    <text evidence="1">Belongs to the protein kinase superfamily. ADCK protein kinase family.</text>
</comment>
<evidence type="ECO:0000313" key="5">
    <source>
        <dbReference type="Proteomes" id="UP000267268"/>
    </source>
</evidence>
<keyword evidence="4" id="KW-0418">Kinase</keyword>
<dbReference type="InterPro" id="IPR011009">
    <property type="entry name" value="Kinase-like_dom_sf"/>
</dbReference>
<dbReference type="PANTHER" id="PTHR10566:SF113">
    <property type="entry name" value="PROTEIN ACTIVITY OF BC1 COMPLEX KINASE 7, CHLOROPLASTIC"/>
    <property type="match status" value="1"/>
</dbReference>
<evidence type="ECO:0000259" key="3">
    <source>
        <dbReference type="PROSITE" id="PS50011"/>
    </source>
</evidence>
<feature type="transmembrane region" description="Helical" evidence="2">
    <location>
        <begin position="446"/>
        <end position="468"/>
    </location>
</feature>
<evidence type="ECO:0000256" key="2">
    <source>
        <dbReference type="SAM" id="Phobius"/>
    </source>
</evidence>
<sequence length="556" mass="63590">MLFSTKVKNFQRIQEIIKILLKYGFEDVVSNTSLSRFVPIDDWKRDNKPVLKFSRSERIRMVIEELGPTFVKFAQTLSNRPDVLPQDLIEEFQKLQDSVAPFSEIEAMAIVEKETGMNLNDFVTFFDNKPLGAASIGQVHRARLKTGQDVVLKIQRPGAREQVETDLRLLREFIKHTGSFINKYGILNPEEIIQTFEESIINELDYTIEAKNIVQFRVANKNNPKLHIPYAHLEYTTKKLLVMEYVSGCKITDKRTIESWGLDLKQVALDGLHLYLDQIFNQGYFHADPHPGNVLIRPDGKIILIDFGMIGRLTKYQRFGLANFLTSMGQGDARGMAMHLRRIAKETDIDDPRRLEQDLNELVDKFVVHSSNDASMADITGTLQEIIYRNRLAVPGSIFMILRALAILEGICNVLWPTLEVLPEIEPYGIRLSKEQFSFKNLSSDFYYSFYQVSSLFYNLPMEVRYILKKTRTGKLVINFEHKGLEPLINQFKDAASNLNIALVILALLISSSIVMTAPIPYTMRNSLGMPMVSAIGYGLSVVLMIYLTFKPNKKK</sequence>
<evidence type="ECO:0000313" key="4">
    <source>
        <dbReference type="EMBL" id="AZQ62067.1"/>
    </source>
</evidence>